<evidence type="ECO:0000256" key="1">
    <source>
        <dbReference type="ARBA" id="ARBA00004123"/>
    </source>
</evidence>
<dbReference type="AlphaFoldDB" id="A0A367YJP2"/>
<protein>
    <submittedName>
        <fullName evidence="9">Halotolerance protein 9</fullName>
    </submittedName>
</protein>
<dbReference type="FunFam" id="4.10.240.10:FF:000076">
    <property type="entry name" value="Tac1p"/>
    <property type="match status" value="1"/>
</dbReference>
<feature type="compositionally biased region" description="Basic residues" evidence="7">
    <location>
        <begin position="87"/>
        <end position="98"/>
    </location>
</feature>
<keyword evidence="10" id="KW-1185">Reference proteome</keyword>
<evidence type="ECO:0000256" key="6">
    <source>
        <dbReference type="ARBA" id="ARBA00023242"/>
    </source>
</evidence>
<dbReference type="GO" id="GO:0000981">
    <property type="term" value="F:DNA-binding transcription factor activity, RNA polymerase II-specific"/>
    <property type="evidence" value="ECO:0007669"/>
    <property type="project" value="InterPro"/>
</dbReference>
<feature type="region of interest" description="Disordered" evidence="7">
    <location>
        <begin position="146"/>
        <end position="178"/>
    </location>
</feature>
<keyword evidence="3" id="KW-0805">Transcription regulation</keyword>
<dbReference type="PROSITE" id="PS50048">
    <property type="entry name" value="ZN2_CY6_FUNGAL_2"/>
    <property type="match status" value="1"/>
</dbReference>
<dbReference type="Pfam" id="PF00172">
    <property type="entry name" value="Zn_clus"/>
    <property type="match status" value="1"/>
</dbReference>
<proteinExistence type="predicted"/>
<evidence type="ECO:0000256" key="2">
    <source>
        <dbReference type="ARBA" id="ARBA00022723"/>
    </source>
</evidence>
<dbReference type="InterPro" id="IPR050987">
    <property type="entry name" value="AtrR-like"/>
</dbReference>
<feature type="compositionally biased region" description="Polar residues" evidence="7">
    <location>
        <begin position="103"/>
        <end position="117"/>
    </location>
</feature>
<comment type="subcellular location">
    <subcellularLocation>
        <location evidence="1">Nucleus</location>
    </subcellularLocation>
</comment>
<dbReference type="GO" id="GO:0008270">
    <property type="term" value="F:zinc ion binding"/>
    <property type="evidence" value="ECO:0007669"/>
    <property type="project" value="InterPro"/>
</dbReference>
<dbReference type="OrthoDB" id="2123952at2759"/>
<evidence type="ECO:0000313" key="9">
    <source>
        <dbReference type="EMBL" id="RCK65202.1"/>
    </source>
</evidence>
<sequence>MSFEDSTMGESNSDSLSDRFSNQIELTGNDPTDTNRKRIRVACDSCRRKKIKCNGTYPCTNCVQSKDESNCHYTDRPVKKPKALKEKKVRKEPKKKKPPVVLITSNSQPNNNNATGNVESRLSAIESSILRMMNVMERILGRLNGDGGHGYSEDDRDHEDDHESRGRTRTPAYLEDPKKGDNADLVKLRNWDEFVGTHSISCIFSKDSLGWMERSLGECGVEYITPIRNLPLVFFSELKPYILKWVDPPVVDKYQRRKLLEHPFPNDEKLINGLVNLYYEETNIINTIVDESWLRGLFTSYFNNFKETNEKKKRRFKLAELLSMTCVLLIALTCGAESVGIHVDPIKFPDMYSEAAAMLDGYSRTMLTELQETLFDSAIYYYQRVAVVSEGIETIEALLLLIVCIESDWLTSFFNHIPIAVVIRYAQDLGLHRAESYANLPLKEQERRRRVWWFCYFFDIEFCFKSGKPPMINSNDVTTNSDEDLLQYFKKQASEAPQASAMPSVFQTIIDEVLNSNTAPMSMSLSILRQIQYGGYVNNPLYYHFSLLLLSKIRSQSYHELFVALVQKRSFNEISNTLEKLNAEMMELAAHSADAIRPRFHNDPAFQVFDSEKSLSRKESIMSFKLSFFCHLMIINRYPFMIVTKDSLLDDRILQYRNISLDSARTILLLIKQWGREEATSFFMNWAVYFPVAAFLVLSAAILNHPLFEESQRDLHLLIDIALSHFSRSKDWKNSHPLTTKEKNVYVSKALSLELIIRLMLRVVIRVFENQTGIPILEGNEMLKDYLQEAETKFPEIFQNHEQFTSQMVQVVGASPFGSSGDEYANRRTGVSPRTGSTYSAKSPSYNPSLKNIINSDVNSAPNGIGNGNGNGAGSVTHSTNSPINGAKFQPGAGTAATNGGFPVQGYDLLNEYLESDVSSLPFGQFDNLPNFFFDNNLGV</sequence>
<feature type="region of interest" description="Disordered" evidence="7">
    <location>
        <begin position="822"/>
        <end position="843"/>
    </location>
</feature>
<dbReference type="PANTHER" id="PTHR46910:SF37">
    <property type="entry name" value="ZN(II)2CYS6 TRANSCRIPTION FACTOR (EUROFUNG)"/>
    <property type="match status" value="1"/>
</dbReference>
<dbReference type="PANTHER" id="PTHR46910">
    <property type="entry name" value="TRANSCRIPTION FACTOR PDR1"/>
    <property type="match status" value="1"/>
</dbReference>
<dbReference type="CDD" id="cd00067">
    <property type="entry name" value="GAL4"/>
    <property type="match status" value="1"/>
</dbReference>
<keyword evidence="2" id="KW-0479">Metal-binding</keyword>
<evidence type="ECO:0000256" key="7">
    <source>
        <dbReference type="SAM" id="MobiDB-lite"/>
    </source>
</evidence>
<evidence type="ECO:0000256" key="5">
    <source>
        <dbReference type="ARBA" id="ARBA00023163"/>
    </source>
</evidence>
<dbReference type="GO" id="GO:0006351">
    <property type="term" value="P:DNA-templated transcription"/>
    <property type="evidence" value="ECO:0007669"/>
    <property type="project" value="InterPro"/>
</dbReference>
<evidence type="ECO:0000256" key="4">
    <source>
        <dbReference type="ARBA" id="ARBA00023125"/>
    </source>
</evidence>
<dbReference type="InterPro" id="IPR007219">
    <property type="entry name" value="XnlR_reg_dom"/>
</dbReference>
<comment type="caution">
    <text evidence="9">The sequence shown here is derived from an EMBL/GenBank/DDBJ whole genome shotgun (WGS) entry which is preliminary data.</text>
</comment>
<name>A0A367YJP2_9ASCO</name>
<dbReference type="InterPro" id="IPR001138">
    <property type="entry name" value="Zn2Cys6_DnaBD"/>
</dbReference>
<feature type="domain" description="Zn(2)-C6 fungal-type" evidence="8">
    <location>
        <begin position="42"/>
        <end position="73"/>
    </location>
</feature>
<dbReference type="GO" id="GO:0005634">
    <property type="term" value="C:nucleus"/>
    <property type="evidence" value="ECO:0007669"/>
    <property type="project" value="UniProtKB-SubCell"/>
</dbReference>
<dbReference type="PROSITE" id="PS00463">
    <property type="entry name" value="ZN2_CY6_FUNGAL_1"/>
    <property type="match status" value="1"/>
</dbReference>
<dbReference type="EMBL" id="QLNQ01000021">
    <property type="protein sequence ID" value="RCK65202.1"/>
    <property type="molecule type" value="Genomic_DNA"/>
</dbReference>
<dbReference type="SMART" id="SM00906">
    <property type="entry name" value="Fungal_trans"/>
    <property type="match status" value="1"/>
</dbReference>
<dbReference type="SMART" id="SM00066">
    <property type="entry name" value="GAL4"/>
    <property type="match status" value="1"/>
</dbReference>
<keyword evidence="5" id="KW-0804">Transcription</keyword>
<feature type="compositionally biased region" description="Basic and acidic residues" evidence="7">
    <location>
        <begin position="151"/>
        <end position="166"/>
    </location>
</feature>
<organism evidence="9 10">
    <name type="scientific">Candida viswanathii</name>
    <dbReference type="NCBI Taxonomy" id="5486"/>
    <lineage>
        <taxon>Eukaryota</taxon>
        <taxon>Fungi</taxon>
        <taxon>Dikarya</taxon>
        <taxon>Ascomycota</taxon>
        <taxon>Saccharomycotina</taxon>
        <taxon>Pichiomycetes</taxon>
        <taxon>Debaryomycetaceae</taxon>
        <taxon>Candida/Lodderomyces clade</taxon>
        <taxon>Candida</taxon>
    </lineage>
</organism>
<dbReference type="SUPFAM" id="SSF57701">
    <property type="entry name" value="Zn2/Cys6 DNA-binding domain"/>
    <property type="match status" value="1"/>
</dbReference>
<dbReference type="CDD" id="cd12148">
    <property type="entry name" value="fungal_TF_MHR"/>
    <property type="match status" value="1"/>
</dbReference>
<gene>
    <name evidence="9" type="primary">HAL9</name>
    <name evidence="9" type="ORF">Cantr_00928</name>
</gene>
<dbReference type="Pfam" id="PF04082">
    <property type="entry name" value="Fungal_trans"/>
    <property type="match status" value="1"/>
</dbReference>
<keyword evidence="6" id="KW-0539">Nucleus</keyword>
<dbReference type="Gene3D" id="4.10.240.10">
    <property type="entry name" value="Zn(2)-C6 fungal-type DNA-binding domain"/>
    <property type="match status" value="1"/>
</dbReference>
<dbReference type="InterPro" id="IPR036864">
    <property type="entry name" value="Zn2-C6_fun-type_DNA-bd_sf"/>
</dbReference>
<dbReference type="STRING" id="5486.A0A367YJP2"/>
<dbReference type="Proteomes" id="UP000253472">
    <property type="component" value="Unassembled WGS sequence"/>
</dbReference>
<evidence type="ECO:0000259" key="8">
    <source>
        <dbReference type="PROSITE" id="PS50048"/>
    </source>
</evidence>
<reference evidence="9 10" key="1">
    <citation type="submission" date="2018-06" db="EMBL/GenBank/DDBJ databases">
        <title>Whole genome sequencing of Candida tropicalis (genome annotated by CSBL at Korea University).</title>
        <authorList>
            <person name="Ahn J."/>
        </authorList>
    </citation>
    <scope>NUCLEOTIDE SEQUENCE [LARGE SCALE GENOMIC DNA]</scope>
    <source>
        <strain evidence="9 10">ATCC 20962</strain>
    </source>
</reference>
<keyword evidence="4" id="KW-0238">DNA-binding</keyword>
<evidence type="ECO:0000313" key="10">
    <source>
        <dbReference type="Proteomes" id="UP000253472"/>
    </source>
</evidence>
<feature type="compositionally biased region" description="Polar residues" evidence="7">
    <location>
        <begin position="832"/>
        <end position="843"/>
    </location>
</feature>
<dbReference type="GO" id="GO:0003677">
    <property type="term" value="F:DNA binding"/>
    <property type="evidence" value="ECO:0007669"/>
    <property type="project" value="UniProtKB-KW"/>
</dbReference>
<evidence type="ECO:0000256" key="3">
    <source>
        <dbReference type="ARBA" id="ARBA00023015"/>
    </source>
</evidence>
<feature type="compositionally biased region" description="Basic and acidic residues" evidence="7">
    <location>
        <begin position="70"/>
        <end position="86"/>
    </location>
</feature>
<feature type="region of interest" description="Disordered" evidence="7">
    <location>
        <begin position="70"/>
        <end position="117"/>
    </location>
</feature>
<accession>A0A367YJP2</accession>